<dbReference type="Gene3D" id="3.30.565.10">
    <property type="entry name" value="Histidine kinase-like ATPase, C-terminal domain"/>
    <property type="match status" value="1"/>
</dbReference>
<dbReference type="GO" id="GO:0000155">
    <property type="term" value="F:phosphorelay sensor kinase activity"/>
    <property type="evidence" value="ECO:0007669"/>
    <property type="project" value="InterPro"/>
</dbReference>
<reference evidence="12" key="2">
    <citation type="submission" date="2020-09" db="EMBL/GenBank/DDBJ databases">
        <authorList>
            <person name="Sun Q."/>
            <person name="Zhou Y."/>
        </authorList>
    </citation>
    <scope>NUCLEOTIDE SEQUENCE</scope>
    <source>
        <strain evidence="12">CGMCC 1.15760</strain>
    </source>
</reference>
<dbReference type="InterPro" id="IPR036097">
    <property type="entry name" value="HisK_dim/P_sf"/>
</dbReference>
<dbReference type="CDD" id="cd00082">
    <property type="entry name" value="HisKA"/>
    <property type="match status" value="1"/>
</dbReference>
<evidence type="ECO:0000256" key="2">
    <source>
        <dbReference type="ARBA" id="ARBA00004651"/>
    </source>
</evidence>
<evidence type="ECO:0000256" key="3">
    <source>
        <dbReference type="ARBA" id="ARBA00012438"/>
    </source>
</evidence>
<dbReference type="InterPro" id="IPR036890">
    <property type="entry name" value="HATPase_C_sf"/>
</dbReference>
<reference evidence="12" key="1">
    <citation type="journal article" date="2014" name="Int. J. Syst. Evol. Microbiol.">
        <title>Complete genome sequence of Corynebacterium casei LMG S-19264T (=DSM 44701T), isolated from a smear-ripened cheese.</title>
        <authorList>
            <consortium name="US DOE Joint Genome Institute (JGI-PGF)"/>
            <person name="Walter F."/>
            <person name="Albersmeier A."/>
            <person name="Kalinowski J."/>
            <person name="Ruckert C."/>
        </authorList>
    </citation>
    <scope>NUCLEOTIDE SEQUENCE</scope>
    <source>
        <strain evidence="12">CGMCC 1.15760</strain>
    </source>
</reference>
<keyword evidence="13" id="KW-1185">Reference proteome</keyword>
<dbReference type="GO" id="GO:0005886">
    <property type="term" value="C:plasma membrane"/>
    <property type="evidence" value="ECO:0007669"/>
    <property type="project" value="UniProtKB-SubCell"/>
</dbReference>
<dbReference type="SMART" id="SM00387">
    <property type="entry name" value="HATPase_c"/>
    <property type="match status" value="1"/>
</dbReference>
<keyword evidence="5" id="KW-0808">Transferase</keyword>
<keyword evidence="4" id="KW-0597">Phosphoprotein</keyword>
<keyword evidence="10" id="KW-0812">Transmembrane</keyword>
<comment type="catalytic activity">
    <reaction evidence="1">
        <text>ATP + protein L-histidine = ADP + protein N-phospho-L-histidine.</text>
        <dbReference type="EC" id="2.7.13.3"/>
    </reaction>
</comment>
<evidence type="ECO:0000256" key="7">
    <source>
        <dbReference type="ARBA" id="ARBA00022777"/>
    </source>
</evidence>
<dbReference type="PANTHER" id="PTHR45453:SF1">
    <property type="entry name" value="PHOSPHATE REGULON SENSOR PROTEIN PHOR"/>
    <property type="match status" value="1"/>
</dbReference>
<evidence type="ECO:0000256" key="8">
    <source>
        <dbReference type="ARBA" id="ARBA00022840"/>
    </source>
</evidence>
<evidence type="ECO:0000256" key="1">
    <source>
        <dbReference type="ARBA" id="ARBA00000085"/>
    </source>
</evidence>
<evidence type="ECO:0000256" key="9">
    <source>
        <dbReference type="ARBA" id="ARBA00023012"/>
    </source>
</evidence>
<evidence type="ECO:0000256" key="10">
    <source>
        <dbReference type="SAM" id="Phobius"/>
    </source>
</evidence>
<dbReference type="GO" id="GO:0005524">
    <property type="term" value="F:ATP binding"/>
    <property type="evidence" value="ECO:0007669"/>
    <property type="project" value="UniProtKB-KW"/>
</dbReference>
<feature type="domain" description="Histidine kinase" evidence="11">
    <location>
        <begin position="190"/>
        <end position="393"/>
    </location>
</feature>
<dbReference type="PANTHER" id="PTHR45453">
    <property type="entry name" value="PHOSPHATE REGULON SENSOR PROTEIN PHOR"/>
    <property type="match status" value="1"/>
</dbReference>
<dbReference type="GO" id="GO:0004721">
    <property type="term" value="F:phosphoprotein phosphatase activity"/>
    <property type="evidence" value="ECO:0007669"/>
    <property type="project" value="TreeGrafter"/>
</dbReference>
<protein>
    <recommendedName>
        <fullName evidence="3">histidine kinase</fullName>
        <ecNumber evidence="3">2.7.13.3</ecNumber>
    </recommendedName>
</protein>
<keyword evidence="9" id="KW-0902">Two-component regulatory system</keyword>
<dbReference type="PRINTS" id="PR00344">
    <property type="entry name" value="BCTRLSENSOR"/>
</dbReference>
<evidence type="ECO:0000259" key="11">
    <source>
        <dbReference type="PROSITE" id="PS50109"/>
    </source>
</evidence>
<dbReference type="EMBL" id="BMJT01000001">
    <property type="protein sequence ID" value="GGG11811.1"/>
    <property type="molecule type" value="Genomic_DNA"/>
</dbReference>
<dbReference type="SMART" id="SM00388">
    <property type="entry name" value="HisKA"/>
    <property type="match status" value="1"/>
</dbReference>
<dbReference type="Pfam" id="PF00512">
    <property type="entry name" value="HisKA"/>
    <property type="match status" value="1"/>
</dbReference>
<feature type="transmembrane region" description="Helical" evidence="10">
    <location>
        <begin position="149"/>
        <end position="170"/>
    </location>
</feature>
<organism evidence="12 13">
    <name type="scientific">Lysinibacillus alkalisoli</name>
    <dbReference type="NCBI Taxonomy" id="1911548"/>
    <lineage>
        <taxon>Bacteria</taxon>
        <taxon>Bacillati</taxon>
        <taxon>Bacillota</taxon>
        <taxon>Bacilli</taxon>
        <taxon>Bacillales</taxon>
        <taxon>Bacillaceae</taxon>
        <taxon>Lysinibacillus</taxon>
    </lineage>
</organism>
<sequence length="393" mass="44608">MFRTMRYKLTFLYTLTFTVAIAIFVSFLFFMLQGVMDRQQVEELQGYFDAEKANFQQQAQQSSAIMIEPTRHFFYYIYRNNDELVGGASPYEQLDHALFNNFHANHKTHTTLAWQKEHVLAIKKELQHGYVLVGKTITTQQNFFKNASLTLLLATVIFTLLIGAISHFFAGKAVKPIQNTYELQKRFVSDASHELRTPLAVFQSSLDILQTEKLTPFGQEVLHDAEQESAHMEALLEQLLLLARADHHVNINKTPVDVTQLLQQIVHTFQRISAVPIDLTCEPNIHVLGDEQKLKQLFYILLDNAMRFTSEGAITIVASKEEIIIIDSGIGINAEDLPHIFERFYRGDTSRHKGGTGLGLPIAQAIVHQHDGTITVKSSHKGTCFTVVLPFFS</sequence>
<dbReference type="FunFam" id="3.30.565.10:FF:000006">
    <property type="entry name" value="Sensor histidine kinase WalK"/>
    <property type="match status" value="1"/>
</dbReference>
<name>A0A917D5T7_9BACI</name>
<proteinExistence type="predicted"/>
<dbReference type="InterPro" id="IPR005467">
    <property type="entry name" value="His_kinase_dom"/>
</dbReference>
<evidence type="ECO:0000313" key="12">
    <source>
        <dbReference type="EMBL" id="GGG11811.1"/>
    </source>
</evidence>
<keyword evidence="10" id="KW-0472">Membrane</keyword>
<dbReference type="SUPFAM" id="SSF47384">
    <property type="entry name" value="Homodimeric domain of signal transducing histidine kinase"/>
    <property type="match status" value="1"/>
</dbReference>
<dbReference type="InterPro" id="IPR004358">
    <property type="entry name" value="Sig_transdc_His_kin-like_C"/>
</dbReference>
<dbReference type="InterPro" id="IPR003661">
    <property type="entry name" value="HisK_dim/P_dom"/>
</dbReference>
<feature type="transmembrane region" description="Helical" evidence="10">
    <location>
        <begin position="12"/>
        <end position="32"/>
    </location>
</feature>
<dbReference type="GO" id="GO:0016036">
    <property type="term" value="P:cellular response to phosphate starvation"/>
    <property type="evidence" value="ECO:0007669"/>
    <property type="project" value="TreeGrafter"/>
</dbReference>
<dbReference type="SUPFAM" id="SSF55874">
    <property type="entry name" value="ATPase domain of HSP90 chaperone/DNA topoisomerase II/histidine kinase"/>
    <property type="match status" value="1"/>
</dbReference>
<comment type="caution">
    <text evidence="12">The sequence shown here is derived from an EMBL/GenBank/DDBJ whole genome shotgun (WGS) entry which is preliminary data.</text>
</comment>
<accession>A0A917D5T7</accession>
<keyword evidence="7" id="KW-0418">Kinase</keyword>
<evidence type="ECO:0000313" key="13">
    <source>
        <dbReference type="Proteomes" id="UP000616608"/>
    </source>
</evidence>
<dbReference type="InterPro" id="IPR050351">
    <property type="entry name" value="BphY/WalK/GraS-like"/>
</dbReference>
<dbReference type="InterPro" id="IPR003594">
    <property type="entry name" value="HATPase_dom"/>
</dbReference>
<evidence type="ECO:0000256" key="5">
    <source>
        <dbReference type="ARBA" id="ARBA00022679"/>
    </source>
</evidence>
<dbReference type="CDD" id="cd00075">
    <property type="entry name" value="HATPase"/>
    <property type="match status" value="1"/>
</dbReference>
<evidence type="ECO:0000256" key="4">
    <source>
        <dbReference type="ARBA" id="ARBA00022553"/>
    </source>
</evidence>
<gene>
    <name evidence="12" type="ORF">GCM10007425_02690</name>
</gene>
<dbReference type="Gene3D" id="1.10.287.130">
    <property type="match status" value="1"/>
</dbReference>
<dbReference type="RefSeq" id="WP_188613211.1">
    <property type="nucleotide sequence ID" value="NZ_BMJT01000001.1"/>
</dbReference>
<dbReference type="AlphaFoldDB" id="A0A917D5T7"/>
<keyword evidence="6" id="KW-0547">Nucleotide-binding</keyword>
<dbReference type="EC" id="2.7.13.3" evidence="3"/>
<comment type="subcellular location">
    <subcellularLocation>
        <location evidence="2">Cell membrane</location>
        <topology evidence="2">Multi-pass membrane protein</topology>
    </subcellularLocation>
</comment>
<keyword evidence="8" id="KW-0067">ATP-binding</keyword>
<dbReference type="Proteomes" id="UP000616608">
    <property type="component" value="Unassembled WGS sequence"/>
</dbReference>
<dbReference type="PROSITE" id="PS50109">
    <property type="entry name" value="HIS_KIN"/>
    <property type="match status" value="1"/>
</dbReference>
<evidence type="ECO:0000256" key="6">
    <source>
        <dbReference type="ARBA" id="ARBA00022741"/>
    </source>
</evidence>
<dbReference type="Pfam" id="PF02518">
    <property type="entry name" value="HATPase_c"/>
    <property type="match status" value="1"/>
</dbReference>
<keyword evidence="10" id="KW-1133">Transmembrane helix</keyword>